<feature type="compositionally biased region" description="Polar residues" evidence="1">
    <location>
        <begin position="229"/>
        <end position="250"/>
    </location>
</feature>
<dbReference type="EMBL" id="CDMZ01000418">
    <property type="protein sequence ID" value="CEM13886.1"/>
    <property type="molecule type" value="Genomic_DNA"/>
</dbReference>
<name>A0A0G4FJG6_9ALVE</name>
<feature type="compositionally biased region" description="Low complexity" evidence="1">
    <location>
        <begin position="109"/>
        <end position="118"/>
    </location>
</feature>
<dbReference type="VEuPathDB" id="CryptoDB:Cvel_3420"/>
<reference evidence="2" key="1">
    <citation type="submission" date="2014-11" db="EMBL/GenBank/DDBJ databases">
        <authorList>
            <person name="Otto D Thomas"/>
            <person name="Naeem Raeece"/>
        </authorList>
    </citation>
    <scope>NUCLEOTIDE SEQUENCE</scope>
</reference>
<feature type="compositionally biased region" description="Low complexity" evidence="1">
    <location>
        <begin position="266"/>
        <end position="282"/>
    </location>
</feature>
<dbReference type="AlphaFoldDB" id="A0A0G4FJG6"/>
<evidence type="ECO:0000256" key="1">
    <source>
        <dbReference type="SAM" id="MobiDB-lite"/>
    </source>
</evidence>
<gene>
    <name evidence="2" type="ORF">Cvel_3420.t3.CR1</name>
</gene>
<feature type="compositionally biased region" description="Basic and acidic residues" evidence="1">
    <location>
        <begin position="135"/>
        <end position="145"/>
    </location>
</feature>
<evidence type="ECO:0000313" key="2">
    <source>
        <dbReference type="EMBL" id="CEM13886.1"/>
    </source>
</evidence>
<feature type="compositionally biased region" description="Basic and acidic residues" evidence="1">
    <location>
        <begin position="296"/>
        <end position="308"/>
    </location>
</feature>
<feature type="compositionally biased region" description="Polar residues" evidence="1">
    <location>
        <begin position="89"/>
        <end position="100"/>
    </location>
</feature>
<organism evidence="2">
    <name type="scientific">Chromera velia CCMP2878</name>
    <dbReference type="NCBI Taxonomy" id="1169474"/>
    <lineage>
        <taxon>Eukaryota</taxon>
        <taxon>Sar</taxon>
        <taxon>Alveolata</taxon>
        <taxon>Colpodellida</taxon>
        <taxon>Chromeraceae</taxon>
        <taxon>Chromera</taxon>
    </lineage>
</organism>
<protein>
    <submittedName>
        <fullName evidence="2">Uncharacterized protein</fullName>
    </submittedName>
</protein>
<feature type="region of interest" description="Disordered" evidence="1">
    <location>
        <begin position="1"/>
        <end position="20"/>
    </location>
</feature>
<accession>A0A0G4FJG6</accession>
<feature type="region of interest" description="Disordered" evidence="1">
    <location>
        <begin position="88"/>
        <end position="314"/>
    </location>
</feature>
<proteinExistence type="predicted"/>
<feature type="compositionally biased region" description="Polar residues" evidence="1">
    <location>
        <begin position="157"/>
        <end position="170"/>
    </location>
</feature>
<sequence>MHGCTERRWTNSTERSALPPDWYEEFSGETLSSTQTTHCQLEHELRQMDKPGTSTLHLFNSFCPAPSSKSAEPGTSTLHLFNSFCPAPSSKSAELQTTQEPAPIPPLLSSSSSSSSSSDAHASHREGQRAPIRKQRNDETGTGEKTKKKSKQKTTENDGSLSGGSSMNSQDGGGDGRRPIALSFAAARQGSGDVVQQPSADTGPSPFGKDVDRDMKPSLGLHHGGGSKEGNNGNYPSFAASNTLNLTQEMDQLRAPPPFPPEEESGGPAVSSSQGQQQQVNSRPTISFETLGGDGRAGEGESSAEKGVGRRGFG</sequence>